<dbReference type="GO" id="GO:0016491">
    <property type="term" value="F:oxidoreductase activity"/>
    <property type="evidence" value="ECO:0007669"/>
    <property type="project" value="InterPro"/>
</dbReference>
<dbReference type="SUPFAM" id="SSF50129">
    <property type="entry name" value="GroES-like"/>
    <property type="match status" value="1"/>
</dbReference>
<evidence type="ECO:0000259" key="2">
    <source>
        <dbReference type="SMART" id="SM00829"/>
    </source>
</evidence>
<dbReference type="PANTHER" id="PTHR43482:SF4">
    <property type="entry name" value="ALCOHOL DEHYDROGENASE, PUTATIVE (AFU_ORTHOLOGUE AFUA_7G06260)-RELATED"/>
    <property type="match status" value="1"/>
</dbReference>
<dbReference type="CDD" id="cd05289">
    <property type="entry name" value="MDR_like_2"/>
    <property type="match status" value="1"/>
</dbReference>
<feature type="region of interest" description="Disordered" evidence="1">
    <location>
        <begin position="1"/>
        <end position="28"/>
    </location>
</feature>
<dbReference type="STRING" id="1392250.A0A2I2FYA3"/>
<comment type="caution">
    <text evidence="3">The sequence shown here is derived from an EMBL/GenBank/DDBJ whole genome shotgun (WGS) entry which is preliminary data.</text>
</comment>
<gene>
    <name evidence="3" type="ORF">P170DRAFT_439350</name>
</gene>
<dbReference type="InterPro" id="IPR036291">
    <property type="entry name" value="NAD(P)-bd_dom_sf"/>
</dbReference>
<name>A0A2I2FYA3_9EURO</name>
<dbReference type="InterPro" id="IPR011032">
    <property type="entry name" value="GroES-like_sf"/>
</dbReference>
<dbReference type="PANTHER" id="PTHR43482">
    <property type="entry name" value="PROTEIN AST1-RELATED"/>
    <property type="match status" value="1"/>
</dbReference>
<dbReference type="InterPro" id="IPR013154">
    <property type="entry name" value="ADH-like_N"/>
</dbReference>
<dbReference type="RefSeq" id="XP_024700912.1">
    <property type="nucleotide sequence ID" value="XM_024849818.1"/>
</dbReference>
<feature type="domain" description="Enoyl reductase (ER)" evidence="2">
    <location>
        <begin position="22"/>
        <end position="335"/>
    </location>
</feature>
<dbReference type="VEuPathDB" id="FungiDB:P170DRAFT_439350"/>
<sequence>MQAIRLHPSPDPSNPYSPANPAPPSALTLDANIPIPQPSNPDEVLVRVKTTTAVRDALTWPETYAHEYAIPGHDLAGTVAAVFSDSPASPFHSGDEVFGMAHADRGSAWAEYVLVKTGEIAHKPSSLSWEEAAAVPLSAQTAYEALLHAGISLSAPTRPSETKPTSILITGAAGGVGVYLVQLARRAGLRVVAASSSNARNGSFLRDLGADETVEYVDLHDRRETYNVIVDTVGGEVLEGCWGLVSAGSGSLISVDSASYDFGREHEKKGIRREGVKALFFIVQGSSEALKELGRVADEGRLKVFVLDRYPLSRAAEAYERASGRGGTGRGKVVITV</sequence>
<dbReference type="OrthoDB" id="3509362at2759"/>
<dbReference type="Pfam" id="PF13602">
    <property type="entry name" value="ADH_zinc_N_2"/>
    <property type="match status" value="1"/>
</dbReference>
<organism evidence="3 4">
    <name type="scientific">Aspergillus steynii IBT 23096</name>
    <dbReference type="NCBI Taxonomy" id="1392250"/>
    <lineage>
        <taxon>Eukaryota</taxon>
        <taxon>Fungi</taxon>
        <taxon>Dikarya</taxon>
        <taxon>Ascomycota</taxon>
        <taxon>Pezizomycotina</taxon>
        <taxon>Eurotiomycetes</taxon>
        <taxon>Eurotiomycetidae</taxon>
        <taxon>Eurotiales</taxon>
        <taxon>Aspergillaceae</taxon>
        <taxon>Aspergillus</taxon>
        <taxon>Aspergillus subgen. Circumdati</taxon>
    </lineage>
</organism>
<dbReference type="Gene3D" id="3.40.50.720">
    <property type="entry name" value="NAD(P)-binding Rossmann-like Domain"/>
    <property type="match status" value="1"/>
</dbReference>
<feature type="compositionally biased region" description="Pro residues" evidence="1">
    <location>
        <begin position="9"/>
        <end position="24"/>
    </location>
</feature>
<dbReference type="InterPro" id="IPR052585">
    <property type="entry name" value="Lipid_raft_assoc_Zn_ADH"/>
</dbReference>
<dbReference type="InterPro" id="IPR020843">
    <property type="entry name" value="ER"/>
</dbReference>
<evidence type="ECO:0000313" key="3">
    <source>
        <dbReference type="EMBL" id="PLB45610.1"/>
    </source>
</evidence>
<evidence type="ECO:0000313" key="4">
    <source>
        <dbReference type="Proteomes" id="UP000234275"/>
    </source>
</evidence>
<reference evidence="3 4" key="1">
    <citation type="submission" date="2016-12" db="EMBL/GenBank/DDBJ databases">
        <title>The genomes of Aspergillus section Nigri reveals drivers in fungal speciation.</title>
        <authorList>
            <consortium name="DOE Joint Genome Institute"/>
            <person name="Vesth T.C."/>
            <person name="Nybo J."/>
            <person name="Theobald S."/>
            <person name="Brandl J."/>
            <person name="Frisvad J.C."/>
            <person name="Nielsen K.F."/>
            <person name="Lyhne E.K."/>
            <person name="Kogle M.E."/>
            <person name="Kuo A."/>
            <person name="Riley R."/>
            <person name="Clum A."/>
            <person name="Nolan M."/>
            <person name="Lipzen A."/>
            <person name="Salamov A."/>
            <person name="Henrissat B."/>
            <person name="Wiebenga A."/>
            <person name="De Vries R.P."/>
            <person name="Grigoriev I.V."/>
            <person name="Mortensen U.H."/>
            <person name="Andersen M.R."/>
            <person name="Baker S.E."/>
        </authorList>
    </citation>
    <scope>NUCLEOTIDE SEQUENCE [LARGE SCALE GENOMIC DNA]</scope>
    <source>
        <strain evidence="3 4">IBT 23096</strain>
    </source>
</reference>
<accession>A0A2I2FYA3</accession>
<dbReference type="AlphaFoldDB" id="A0A2I2FYA3"/>
<dbReference type="Gene3D" id="3.90.180.10">
    <property type="entry name" value="Medium-chain alcohol dehydrogenases, catalytic domain"/>
    <property type="match status" value="1"/>
</dbReference>
<proteinExistence type="predicted"/>
<dbReference type="Proteomes" id="UP000234275">
    <property type="component" value="Unassembled WGS sequence"/>
</dbReference>
<evidence type="ECO:0000256" key="1">
    <source>
        <dbReference type="SAM" id="MobiDB-lite"/>
    </source>
</evidence>
<dbReference type="GeneID" id="36557517"/>
<dbReference type="SMART" id="SM00829">
    <property type="entry name" value="PKS_ER"/>
    <property type="match status" value="1"/>
</dbReference>
<dbReference type="Pfam" id="PF08240">
    <property type="entry name" value="ADH_N"/>
    <property type="match status" value="1"/>
</dbReference>
<protein>
    <submittedName>
        <fullName evidence="3">NAD(P)-binding protein</fullName>
    </submittedName>
</protein>
<dbReference type="EMBL" id="MSFO01000007">
    <property type="protein sequence ID" value="PLB45610.1"/>
    <property type="molecule type" value="Genomic_DNA"/>
</dbReference>
<dbReference type="SUPFAM" id="SSF51735">
    <property type="entry name" value="NAD(P)-binding Rossmann-fold domains"/>
    <property type="match status" value="1"/>
</dbReference>
<keyword evidence="4" id="KW-1185">Reference proteome</keyword>